<dbReference type="AlphaFoldDB" id="A0A1M7GNJ1"/>
<proteinExistence type="predicted"/>
<evidence type="ECO:0000313" key="3">
    <source>
        <dbReference type="EMBL" id="SHM17698.1"/>
    </source>
</evidence>
<organism evidence="3 4">
    <name type="scientific">Paracoccus solventivorans</name>
    <dbReference type="NCBI Taxonomy" id="53463"/>
    <lineage>
        <taxon>Bacteria</taxon>
        <taxon>Pseudomonadati</taxon>
        <taxon>Pseudomonadota</taxon>
        <taxon>Alphaproteobacteria</taxon>
        <taxon>Rhodobacterales</taxon>
        <taxon>Paracoccaceae</taxon>
        <taxon>Paracoccus</taxon>
    </lineage>
</organism>
<dbReference type="OrthoDB" id="7743350at2"/>
<keyword evidence="4" id="KW-1185">Reference proteome</keyword>
<name>A0A1M7GNJ1_9RHOB</name>
<dbReference type="STRING" id="53463.SAMN05444389_104225"/>
<feature type="transmembrane region" description="Helical" evidence="2">
    <location>
        <begin position="12"/>
        <end position="30"/>
    </location>
</feature>
<accession>A0A1M7GNJ1</accession>
<sequence>MLRLLRRLRRTAAVVLGLLGGIWSVLMMLLMAGSLALSVAMTMVPAVFSAVAGVVESVSGVRSLATRQADDLARLERRAARLSGELADSRAAQARLARELRDSPVTYRGQRLAAREAVKDTAERVARRTTFATSRNLASMAGEALPMIGVGVIVAATAWELSDACALMGEMRELDAAFNPDAPVTDDEICGMKPPTRAELWASIKASPGAAWDTARGMYDSLPEVSFSGTYASTVAYLADRWDAVFGDDPDPAEALP</sequence>
<protein>
    <submittedName>
        <fullName evidence="3">Uncharacterized protein</fullName>
    </submittedName>
</protein>
<keyword evidence="2" id="KW-0812">Transmembrane</keyword>
<reference evidence="4" key="1">
    <citation type="submission" date="2016-11" db="EMBL/GenBank/DDBJ databases">
        <authorList>
            <person name="Varghese N."/>
            <person name="Submissions S."/>
        </authorList>
    </citation>
    <scope>NUCLEOTIDE SEQUENCE [LARGE SCALE GENOMIC DNA]</scope>
    <source>
        <strain evidence="4">DSM 6637</strain>
    </source>
</reference>
<feature type="transmembrane region" description="Helical" evidence="2">
    <location>
        <begin position="36"/>
        <end position="55"/>
    </location>
</feature>
<dbReference type="RefSeq" id="WP_073065466.1">
    <property type="nucleotide sequence ID" value="NZ_FRCK01000004.1"/>
</dbReference>
<dbReference type="Proteomes" id="UP000184444">
    <property type="component" value="Unassembled WGS sequence"/>
</dbReference>
<feature type="coiled-coil region" evidence="1">
    <location>
        <begin position="65"/>
        <end position="92"/>
    </location>
</feature>
<keyword evidence="2" id="KW-1133">Transmembrane helix</keyword>
<gene>
    <name evidence="3" type="ORF">SAMN05444389_104225</name>
</gene>
<keyword evidence="2" id="KW-0472">Membrane</keyword>
<keyword evidence="1" id="KW-0175">Coiled coil</keyword>
<dbReference type="EMBL" id="FRCK01000004">
    <property type="protein sequence ID" value="SHM17698.1"/>
    <property type="molecule type" value="Genomic_DNA"/>
</dbReference>
<evidence type="ECO:0000313" key="4">
    <source>
        <dbReference type="Proteomes" id="UP000184444"/>
    </source>
</evidence>
<evidence type="ECO:0000256" key="2">
    <source>
        <dbReference type="SAM" id="Phobius"/>
    </source>
</evidence>
<evidence type="ECO:0000256" key="1">
    <source>
        <dbReference type="SAM" id="Coils"/>
    </source>
</evidence>